<gene>
    <name evidence="1" type="ORF">AADV58_05230</name>
</gene>
<accession>A0ABZ2XIW8</accession>
<name>A0ABZ2XIW8_9RHOO</name>
<sequence length="116" mass="13107">MNSMKSPKILPWIAKKAGISEELALKLWRRAVGEAEYLTGKSDGSEFFGLAIERFLSIVEDEAGTLSTSKLNPAPQLTWMWRHQTRMSLLSLMAAQNAYRCWQSTWNDMVGQKKAA</sequence>
<evidence type="ECO:0000313" key="1">
    <source>
        <dbReference type="EMBL" id="WZJ22553.1"/>
    </source>
</evidence>
<evidence type="ECO:0000313" key="2">
    <source>
        <dbReference type="Proteomes" id="UP001479520"/>
    </source>
</evidence>
<dbReference type="Proteomes" id="UP001479520">
    <property type="component" value="Chromosome"/>
</dbReference>
<keyword evidence="2" id="KW-1185">Reference proteome</keyword>
<protein>
    <submittedName>
        <fullName evidence="1">Uncharacterized protein</fullName>
    </submittedName>
</protein>
<dbReference type="RefSeq" id="WP_028995116.1">
    <property type="nucleotide sequence ID" value="NZ_CALFBA010000121.1"/>
</dbReference>
<dbReference type="EMBL" id="CP151406">
    <property type="protein sequence ID" value="WZJ22553.1"/>
    <property type="molecule type" value="Genomic_DNA"/>
</dbReference>
<reference evidence="1 2" key="1">
    <citation type="submission" date="2024-04" db="EMBL/GenBank/DDBJ databases">
        <title>Dissimilatory iodate-reducing microorganisms contribute to the enrichment of iodine in groundwater.</title>
        <authorList>
            <person name="Jiang Z."/>
        </authorList>
    </citation>
    <scope>NUCLEOTIDE SEQUENCE [LARGE SCALE GENOMIC DNA]</scope>
    <source>
        <strain evidence="1 2">NCP973</strain>
    </source>
</reference>
<organism evidence="1 2">
    <name type="scientific">Azonexus hydrophilus</name>
    <dbReference type="NCBI Taxonomy" id="418702"/>
    <lineage>
        <taxon>Bacteria</taxon>
        <taxon>Pseudomonadati</taxon>
        <taxon>Pseudomonadota</taxon>
        <taxon>Betaproteobacteria</taxon>
        <taxon>Rhodocyclales</taxon>
        <taxon>Azonexaceae</taxon>
        <taxon>Azonexus</taxon>
    </lineage>
</organism>
<proteinExistence type="predicted"/>